<evidence type="ECO:0000313" key="2">
    <source>
        <dbReference type="EMBL" id="SFZ91167.1"/>
    </source>
</evidence>
<dbReference type="STRING" id="1612149.SAMN05216324_102144"/>
<dbReference type="Pfam" id="PF00535">
    <property type="entry name" value="Glycos_transf_2"/>
    <property type="match status" value="1"/>
</dbReference>
<keyword evidence="3" id="KW-1185">Reference proteome</keyword>
<keyword evidence="2" id="KW-0808">Transferase</keyword>
<dbReference type="OrthoDB" id="9771846at2"/>
<protein>
    <submittedName>
        <fullName evidence="2">Glycosyltransferase, GT2 family</fullName>
    </submittedName>
</protein>
<dbReference type="InterPro" id="IPR029044">
    <property type="entry name" value="Nucleotide-diphossugar_trans"/>
</dbReference>
<organism evidence="2 3">
    <name type="scientific">Chryseobacterium limigenitum</name>
    <dbReference type="NCBI Taxonomy" id="1612149"/>
    <lineage>
        <taxon>Bacteria</taxon>
        <taxon>Pseudomonadati</taxon>
        <taxon>Bacteroidota</taxon>
        <taxon>Flavobacteriia</taxon>
        <taxon>Flavobacteriales</taxon>
        <taxon>Weeksellaceae</taxon>
        <taxon>Chryseobacterium group</taxon>
        <taxon>Chryseobacterium</taxon>
    </lineage>
</organism>
<dbReference type="Proteomes" id="UP000182034">
    <property type="component" value="Unassembled WGS sequence"/>
</dbReference>
<name>A0A1K2IFL0_9FLAO</name>
<dbReference type="RefSeq" id="WP_072407236.1">
    <property type="nucleotide sequence ID" value="NZ_FPKW01000002.1"/>
</dbReference>
<dbReference type="SUPFAM" id="SSF53448">
    <property type="entry name" value="Nucleotide-diphospho-sugar transferases"/>
    <property type="match status" value="1"/>
</dbReference>
<evidence type="ECO:0000313" key="3">
    <source>
        <dbReference type="Proteomes" id="UP000182034"/>
    </source>
</evidence>
<dbReference type="EMBL" id="FPKW01000002">
    <property type="protein sequence ID" value="SFZ91167.1"/>
    <property type="molecule type" value="Genomic_DNA"/>
</dbReference>
<sequence length="317" mass="37233">MTKVYFIIVTYNAMKWAERCFTSLRHSNLPVKCIVIDNGSTDGTQEYIKTTFPEVDFIQSAENSGFGRANNVGIEKAYKEGADFVYLMNQDAWVFPDSVEQLLEVYNSYPNKDQIGILSPMHMDGSEKRFDLHFENYIAQDAKNNRLVSDIFFGSIKPFYEIKFVNAAHWFIPRNIIEKVGGFNPYFFHGAEDYDYINRVTYFGFKIIVCPKSKVVHDAKVQSFEKEQQKTPAEILARQRLSMQMQRETRYMNPNFDYNIKREKKAFLTSILKVGAQRNRSEYKFYMEQYKYFSTKFSEIEAYRKTAMTGKHPFLNL</sequence>
<dbReference type="PANTHER" id="PTHR43179:SF7">
    <property type="entry name" value="RHAMNOSYLTRANSFERASE WBBL"/>
    <property type="match status" value="1"/>
</dbReference>
<accession>A0A1K2IFL0</accession>
<evidence type="ECO:0000259" key="1">
    <source>
        <dbReference type="Pfam" id="PF00535"/>
    </source>
</evidence>
<dbReference type="AlphaFoldDB" id="A0A1K2IFL0"/>
<gene>
    <name evidence="2" type="ORF">SAMN05216324_102144</name>
</gene>
<reference evidence="3" key="1">
    <citation type="submission" date="2016-10" db="EMBL/GenBank/DDBJ databases">
        <authorList>
            <person name="Varghese N."/>
            <person name="Submissions S."/>
        </authorList>
    </citation>
    <scope>NUCLEOTIDE SEQUENCE [LARGE SCALE GENOMIC DNA]</scope>
    <source>
        <strain evidence="3">SUR2</strain>
    </source>
</reference>
<dbReference type="GO" id="GO:0016740">
    <property type="term" value="F:transferase activity"/>
    <property type="evidence" value="ECO:0007669"/>
    <property type="project" value="UniProtKB-KW"/>
</dbReference>
<dbReference type="Gene3D" id="3.90.550.10">
    <property type="entry name" value="Spore Coat Polysaccharide Biosynthesis Protein SpsA, Chain A"/>
    <property type="match status" value="1"/>
</dbReference>
<dbReference type="InterPro" id="IPR001173">
    <property type="entry name" value="Glyco_trans_2-like"/>
</dbReference>
<feature type="domain" description="Glycosyltransferase 2-like" evidence="1">
    <location>
        <begin position="6"/>
        <end position="117"/>
    </location>
</feature>
<dbReference type="PANTHER" id="PTHR43179">
    <property type="entry name" value="RHAMNOSYLTRANSFERASE WBBL"/>
    <property type="match status" value="1"/>
</dbReference>
<proteinExistence type="predicted"/>